<dbReference type="Proteomes" id="UP000054047">
    <property type="component" value="Unassembled WGS sequence"/>
</dbReference>
<gene>
    <name evidence="1" type="ORF">ANCDUO_05212</name>
</gene>
<dbReference type="EMBL" id="KN728044">
    <property type="protein sequence ID" value="KIH64479.1"/>
    <property type="molecule type" value="Genomic_DNA"/>
</dbReference>
<dbReference type="InterPro" id="IPR035274">
    <property type="entry name" value="DUF5352"/>
</dbReference>
<evidence type="ECO:0000313" key="1">
    <source>
        <dbReference type="EMBL" id="KIH64479.1"/>
    </source>
</evidence>
<organism evidence="1 2">
    <name type="scientific">Ancylostoma duodenale</name>
    <dbReference type="NCBI Taxonomy" id="51022"/>
    <lineage>
        <taxon>Eukaryota</taxon>
        <taxon>Metazoa</taxon>
        <taxon>Ecdysozoa</taxon>
        <taxon>Nematoda</taxon>
        <taxon>Chromadorea</taxon>
        <taxon>Rhabditida</taxon>
        <taxon>Rhabditina</taxon>
        <taxon>Rhabditomorpha</taxon>
        <taxon>Strongyloidea</taxon>
        <taxon>Ancylostomatidae</taxon>
        <taxon>Ancylostomatinae</taxon>
        <taxon>Ancylostoma</taxon>
    </lineage>
</organism>
<name>A0A0C2GZ72_9BILA</name>
<accession>A0A0C2GZ72</accession>
<evidence type="ECO:0000313" key="2">
    <source>
        <dbReference type="Proteomes" id="UP000054047"/>
    </source>
</evidence>
<dbReference type="Pfam" id="PF17303">
    <property type="entry name" value="DUF5352"/>
    <property type="match status" value="1"/>
</dbReference>
<dbReference type="AlphaFoldDB" id="A0A0C2GZ72"/>
<keyword evidence="2" id="KW-1185">Reference proteome</keyword>
<reference evidence="1 2" key="1">
    <citation type="submission" date="2013-12" db="EMBL/GenBank/DDBJ databases">
        <title>Draft genome of the parsitic nematode Ancylostoma duodenale.</title>
        <authorList>
            <person name="Mitreva M."/>
        </authorList>
    </citation>
    <scope>NUCLEOTIDE SEQUENCE [LARGE SCALE GENOMIC DNA]</scope>
    <source>
        <strain evidence="1 2">Zhejiang</strain>
    </source>
</reference>
<protein>
    <submittedName>
        <fullName evidence="1">Uncharacterized protein</fullName>
    </submittedName>
</protein>
<sequence length="113" mass="12848">MGLGYRVNMVNLLSVFDNFFVHDDDDDPNAETCVDPALRSAIKSALNRTEEVSCKGIVNTLVSSLNRPGWAINCVRLGDLSVDTYFKDFDFCFYMAELQSYDLFLRLAKIDYI</sequence>
<proteinExistence type="predicted"/>